<evidence type="ECO:0000313" key="17">
    <source>
        <dbReference type="Proteomes" id="UP000054524"/>
    </source>
</evidence>
<evidence type="ECO:0000256" key="4">
    <source>
        <dbReference type="ARBA" id="ARBA00015492"/>
    </source>
</evidence>
<dbReference type="GeneID" id="77676433"/>
<dbReference type="Pfam" id="PF01300">
    <property type="entry name" value="Sua5_yciO_yrdC"/>
    <property type="match status" value="1"/>
</dbReference>
<dbReference type="PANTHER" id="PTHR17490">
    <property type="entry name" value="SUA5"/>
    <property type="match status" value="1"/>
</dbReference>
<dbReference type="Pfam" id="PF03481">
    <property type="entry name" value="Sua5_C"/>
    <property type="match status" value="1"/>
</dbReference>
<organism evidence="16 17">
    <name type="scientific">Nematocida ausubeli (strain ATCC PRA-371 / ERTm2)</name>
    <name type="common">Nematode killer fungus</name>
    <dbReference type="NCBI Taxonomy" id="1913371"/>
    <lineage>
        <taxon>Eukaryota</taxon>
        <taxon>Fungi</taxon>
        <taxon>Fungi incertae sedis</taxon>
        <taxon>Microsporidia</taxon>
        <taxon>Nematocida</taxon>
    </lineage>
</organism>
<dbReference type="HOGENOM" id="CLU_031397_0_1_1"/>
<evidence type="ECO:0000256" key="9">
    <source>
        <dbReference type="ARBA" id="ARBA00022741"/>
    </source>
</evidence>
<dbReference type="GO" id="GO:0000049">
    <property type="term" value="F:tRNA binding"/>
    <property type="evidence" value="ECO:0007669"/>
    <property type="project" value="TreeGrafter"/>
</dbReference>
<comment type="function">
    <text evidence="13">Required for the formation of a threonylcarbamoyl group on adenosine at position 37 (t(6)A37) in tRNAs that read codons beginning with adenine.</text>
</comment>
<accession>A0A086J2H1</accession>
<sequence>MHTDILKVEGNMSRIAREIEKVPVAFPTETVYGLGAPVWREDLIKKVFEIKNRPQDNPLIVHVSSLELLRTCIDGEIPEVYHALIDAFWPGPLTLLFKKSKELPYSVTAGSEYVAIRMPDHKDTLRVIDHINQPLVGPSANKSSRPSPTTAQHVFDDLNGCLSLIIDGGACEKGIESTVVNGILDTPLLLRAGAISYEEIKEYLPRLEINKGTSTVDGTVSPGTRYKHYSPSATVIMITGTAEEIGSKLSIVGKLSTALSREISSNEPKRAFGFLLPDSYKEYIKDEDTAYFLGEDAKTAAQRIFDGLRYLDRHVSVIYTAEIPKNNEGRGVMDRLTKAATHFI</sequence>
<feature type="binding site" evidence="14">
    <location>
        <position position="191"/>
    </location>
    <ligand>
        <name>ATP</name>
        <dbReference type="ChEBI" id="CHEBI:30616"/>
    </ligand>
</feature>
<dbReference type="PANTHER" id="PTHR17490:SF16">
    <property type="entry name" value="THREONYLCARBAMOYL-AMP SYNTHASE"/>
    <property type="match status" value="1"/>
</dbReference>
<dbReference type="Proteomes" id="UP000054524">
    <property type="component" value="Unassembled WGS sequence"/>
</dbReference>
<keyword evidence="9 13" id="KW-0547">Nucleotide-binding</keyword>
<evidence type="ECO:0000256" key="7">
    <source>
        <dbReference type="ARBA" id="ARBA00022694"/>
    </source>
</evidence>
<evidence type="ECO:0000256" key="5">
    <source>
        <dbReference type="ARBA" id="ARBA00022490"/>
    </source>
</evidence>
<gene>
    <name evidence="16" type="ORF">NESG_01460</name>
</gene>
<dbReference type="Gene3D" id="3.90.870.10">
    <property type="entry name" value="DHBP synthase"/>
    <property type="match status" value="1"/>
</dbReference>
<feature type="binding site" evidence="14">
    <location>
        <position position="53"/>
    </location>
    <ligand>
        <name>ATP</name>
        <dbReference type="ChEBI" id="CHEBI:30616"/>
    </ligand>
</feature>
<protein>
    <recommendedName>
        <fullName evidence="4 13">Threonylcarbamoyl-AMP synthase</fullName>
        <shortName evidence="13">TC-AMP synthase</shortName>
        <ecNumber evidence="3 13">2.7.7.87</ecNumber>
    </recommendedName>
    <alternativeName>
        <fullName evidence="11 13">L-threonylcarbamoyladenylate synthase</fullName>
    </alternativeName>
</protein>
<dbReference type="GO" id="GO:0005524">
    <property type="term" value="F:ATP binding"/>
    <property type="evidence" value="ECO:0007669"/>
    <property type="project" value="UniProtKB-UniRule"/>
</dbReference>
<evidence type="ECO:0000259" key="15">
    <source>
        <dbReference type="PROSITE" id="PS51163"/>
    </source>
</evidence>
<feature type="binding site" evidence="14">
    <location>
        <position position="117"/>
    </location>
    <ligand>
        <name>L-threonine</name>
        <dbReference type="ChEBI" id="CHEBI:57926"/>
    </ligand>
</feature>
<feature type="binding site" evidence="14">
    <location>
        <position position="30"/>
    </location>
    <ligand>
        <name>L-threonine</name>
        <dbReference type="ChEBI" id="CHEBI:57926"/>
    </ligand>
</feature>
<dbReference type="InterPro" id="IPR005145">
    <property type="entry name" value="Sua5_C"/>
</dbReference>
<evidence type="ECO:0000256" key="3">
    <source>
        <dbReference type="ARBA" id="ARBA00012584"/>
    </source>
</evidence>
<keyword evidence="5 13" id="KW-0963">Cytoplasm</keyword>
<feature type="binding site" evidence="14">
    <location>
        <position position="139"/>
    </location>
    <ligand>
        <name>ATP</name>
        <dbReference type="ChEBI" id="CHEBI:30616"/>
    </ligand>
</feature>
<comment type="subcellular location">
    <subcellularLocation>
        <location evidence="1 13">Cytoplasm</location>
    </subcellularLocation>
</comment>
<dbReference type="Gene3D" id="3.40.50.11030">
    <property type="entry name" value="Threonylcarbamoyl-AMP synthase, C-terminal domain"/>
    <property type="match status" value="1"/>
</dbReference>
<feature type="binding site" evidence="14">
    <location>
        <position position="57"/>
    </location>
    <ligand>
        <name>ATP</name>
        <dbReference type="ChEBI" id="CHEBI:30616"/>
    </ligand>
</feature>
<proteinExistence type="inferred from homology"/>
<evidence type="ECO:0000256" key="2">
    <source>
        <dbReference type="ARBA" id="ARBA00007663"/>
    </source>
</evidence>
<keyword evidence="6 13" id="KW-0808">Transferase</keyword>
<feature type="binding site" evidence="14">
    <location>
        <position position="229"/>
    </location>
    <ligand>
        <name>ATP</name>
        <dbReference type="ChEBI" id="CHEBI:30616"/>
    </ligand>
</feature>
<dbReference type="GO" id="GO:0003725">
    <property type="term" value="F:double-stranded RNA binding"/>
    <property type="evidence" value="ECO:0007669"/>
    <property type="project" value="UniProtKB-UniRule"/>
</dbReference>
<dbReference type="AlphaFoldDB" id="A0A086J2H1"/>
<dbReference type="NCBIfam" id="TIGR00057">
    <property type="entry name" value="L-threonylcarbamoyladenylate synthase"/>
    <property type="match status" value="1"/>
</dbReference>
<evidence type="ECO:0000313" key="16">
    <source>
        <dbReference type="EMBL" id="KFG26339.1"/>
    </source>
</evidence>
<comment type="similarity">
    <text evidence="2 13">Belongs to the SUA5 family.</text>
</comment>
<dbReference type="InterPro" id="IPR017945">
    <property type="entry name" value="DHBP_synth_RibB-like_a/b_dom"/>
</dbReference>
<dbReference type="PIRSF" id="PIRSF004930">
    <property type="entry name" value="Tln_factor_SUA5"/>
    <property type="match status" value="1"/>
</dbReference>
<evidence type="ECO:0000256" key="1">
    <source>
        <dbReference type="ARBA" id="ARBA00004496"/>
    </source>
</evidence>
<dbReference type="RefSeq" id="XP_052904894.1">
    <property type="nucleotide sequence ID" value="XM_053049089.1"/>
</dbReference>
<dbReference type="GO" id="GO:0005737">
    <property type="term" value="C:cytoplasm"/>
    <property type="evidence" value="ECO:0007669"/>
    <property type="project" value="UniProtKB-SubCell"/>
</dbReference>
<dbReference type="GO" id="GO:0061710">
    <property type="term" value="F:L-threonylcarbamoyladenylate synthase"/>
    <property type="evidence" value="ECO:0007669"/>
    <property type="project" value="UniProtKB-EC"/>
</dbReference>
<evidence type="ECO:0000256" key="10">
    <source>
        <dbReference type="ARBA" id="ARBA00022840"/>
    </source>
</evidence>
<reference evidence="16 17" key="1">
    <citation type="journal article" date="2014" name="Genome Announc.">
        <title>Genome Sequence of the Microsporidian Species Nematocida sp1 Strain ERTm6 (ATCC PRA-372).</title>
        <authorList>
            <person name="Bakowski M.A."/>
            <person name="Priest M."/>
            <person name="Young S."/>
            <person name="Cuomo C.A."/>
            <person name="Troemel E.R."/>
        </authorList>
    </citation>
    <scope>NUCLEOTIDE SEQUENCE [LARGE SCALE GENOMIC DNA]</scope>
    <source>
        <strain evidence="16 17">ERTm6</strain>
    </source>
</reference>
<dbReference type="EC" id="2.7.7.87" evidence="3 13"/>
<dbReference type="EMBL" id="AKIJ01000003">
    <property type="protein sequence ID" value="KFG26339.1"/>
    <property type="molecule type" value="Genomic_DNA"/>
</dbReference>
<evidence type="ECO:0000256" key="12">
    <source>
        <dbReference type="ARBA" id="ARBA00048366"/>
    </source>
</evidence>
<keyword evidence="7 13" id="KW-0819">tRNA processing</keyword>
<dbReference type="SUPFAM" id="SSF55821">
    <property type="entry name" value="YrdC/RibB"/>
    <property type="match status" value="1"/>
</dbReference>
<dbReference type="InterPro" id="IPR010923">
    <property type="entry name" value="T(6)A37_SUA5"/>
</dbReference>
<feature type="binding site" evidence="14">
    <location>
        <position position="62"/>
    </location>
    <ligand>
        <name>L-threonine</name>
        <dbReference type="ChEBI" id="CHEBI:57926"/>
    </ligand>
</feature>
<dbReference type="InterPro" id="IPR006070">
    <property type="entry name" value="Sua5-like_dom"/>
</dbReference>
<keyword evidence="17" id="KW-1185">Reference proteome</keyword>
<comment type="caution">
    <text evidence="16">The sequence shown here is derived from an EMBL/GenBank/DDBJ whole genome shotgun (WGS) entry which is preliminary data.</text>
</comment>
<evidence type="ECO:0000256" key="11">
    <source>
        <dbReference type="ARBA" id="ARBA00029774"/>
    </source>
</evidence>
<keyword evidence="10 13" id="KW-0067">ATP-binding</keyword>
<evidence type="ECO:0000256" key="8">
    <source>
        <dbReference type="ARBA" id="ARBA00022695"/>
    </source>
</evidence>
<keyword evidence="8 13" id="KW-0548">Nucleotidyltransferase</keyword>
<dbReference type="InterPro" id="IPR050156">
    <property type="entry name" value="TC-AMP_synthase_SUA5"/>
</dbReference>
<evidence type="ECO:0000256" key="6">
    <source>
        <dbReference type="ARBA" id="ARBA00022679"/>
    </source>
</evidence>
<dbReference type="GO" id="GO:0006450">
    <property type="term" value="P:regulation of translational fidelity"/>
    <property type="evidence" value="ECO:0007669"/>
    <property type="project" value="TreeGrafter"/>
</dbReference>
<name>A0A086J2H1_NEMA1</name>
<evidence type="ECO:0000256" key="13">
    <source>
        <dbReference type="PIRNR" id="PIRNR004930"/>
    </source>
</evidence>
<dbReference type="GO" id="GO:0008033">
    <property type="term" value="P:tRNA processing"/>
    <property type="evidence" value="ECO:0007669"/>
    <property type="project" value="UniProtKB-KW"/>
</dbReference>
<dbReference type="InterPro" id="IPR038385">
    <property type="entry name" value="Sua5/YwlC_C"/>
</dbReference>
<feature type="domain" description="YrdC-like" evidence="15">
    <location>
        <begin position="5"/>
        <end position="195"/>
    </location>
</feature>
<dbReference type="PROSITE" id="PS51163">
    <property type="entry name" value="YRDC"/>
    <property type="match status" value="1"/>
</dbReference>
<comment type="catalytic activity">
    <reaction evidence="12 13">
        <text>L-threonine + hydrogencarbonate + ATP = L-threonylcarbamoyladenylate + diphosphate + H2O</text>
        <dbReference type="Rhea" id="RHEA:36407"/>
        <dbReference type="ChEBI" id="CHEBI:15377"/>
        <dbReference type="ChEBI" id="CHEBI:17544"/>
        <dbReference type="ChEBI" id="CHEBI:30616"/>
        <dbReference type="ChEBI" id="CHEBI:33019"/>
        <dbReference type="ChEBI" id="CHEBI:57926"/>
        <dbReference type="ChEBI" id="CHEBI:73682"/>
        <dbReference type="EC" id="2.7.7.87"/>
    </reaction>
</comment>
<evidence type="ECO:0000256" key="14">
    <source>
        <dbReference type="PIRSR" id="PIRSR004930-1"/>
    </source>
</evidence>
<feature type="binding site" evidence="14">
    <location>
        <position position="147"/>
    </location>
    <ligand>
        <name>ATP</name>
        <dbReference type="ChEBI" id="CHEBI:30616"/>
    </ligand>
</feature>
<feature type="binding site" evidence="14">
    <location>
        <position position="177"/>
    </location>
    <ligand>
        <name>L-threonine</name>
        <dbReference type="ChEBI" id="CHEBI:57926"/>
    </ligand>
</feature>